<dbReference type="GO" id="GO:0004497">
    <property type="term" value="F:monooxygenase activity"/>
    <property type="evidence" value="ECO:0007669"/>
    <property type="project" value="UniProtKB-KW"/>
</dbReference>
<keyword evidence="1" id="KW-0503">Monooxygenase</keyword>
<dbReference type="AlphaFoldDB" id="Q0RXE3"/>
<dbReference type="PANTHER" id="PTHR42877:SF5">
    <property type="entry name" value="L-ORNITHINE N(5)-MONOOXYGENASE-RELATED"/>
    <property type="match status" value="1"/>
</dbReference>
<gene>
    <name evidence="1" type="ordered locus">RHA1_ro08999</name>
</gene>
<protein>
    <submittedName>
        <fullName evidence="1">Possible monooxygenase, N-terminal</fullName>
    </submittedName>
</protein>
<dbReference type="InterPro" id="IPR051209">
    <property type="entry name" value="FAD-bind_Monooxygenase_sf"/>
</dbReference>
<dbReference type="EMBL" id="CP000432">
    <property type="protein sequence ID" value="ABH00043.1"/>
    <property type="molecule type" value="Genomic_DNA"/>
</dbReference>
<dbReference type="InterPro" id="IPR036188">
    <property type="entry name" value="FAD/NAD-bd_sf"/>
</dbReference>
<dbReference type="Proteomes" id="UP000008710">
    <property type="component" value="Plasmid pRHL1"/>
</dbReference>
<dbReference type="HOGENOM" id="CLU_1325491_0_0_11"/>
<dbReference type="SUPFAM" id="SSF51905">
    <property type="entry name" value="FAD/NAD(P)-binding domain"/>
    <property type="match status" value="1"/>
</dbReference>
<geneLocation type="plasmid" evidence="1 2">
    <name>pRHL1</name>
</geneLocation>
<dbReference type="PANTHER" id="PTHR42877">
    <property type="entry name" value="L-ORNITHINE N(5)-MONOOXYGENASE-RELATED"/>
    <property type="match status" value="1"/>
</dbReference>
<keyword evidence="1" id="KW-0614">Plasmid</keyword>
<name>Q0RXE3_RHOJR</name>
<organism evidence="1 2">
    <name type="scientific">Rhodococcus jostii (strain RHA1)</name>
    <dbReference type="NCBI Taxonomy" id="101510"/>
    <lineage>
        <taxon>Bacteria</taxon>
        <taxon>Bacillati</taxon>
        <taxon>Actinomycetota</taxon>
        <taxon>Actinomycetes</taxon>
        <taxon>Mycobacteriales</taxon>
        <taxon>Nocardiaceae</taxon>
        <taxon>Rhodococcus</taxon>
    </lineage>
</organism>
<reference evidence="2" key="1">
    <citation type="journal article" date="2006" name="Proc. Natl. Acad. Sci. U.S.A.">
        <title>The complete genome of Rhodococcus sp. RHA1 provides insights into a catabolic powerhouse.</title>
        <authorList>
            <person name="McLeod M.P."/>
            <person name="Warren R.L."/>
            <person name="Hsiao W.W.L."/>
            <person name="Araki N."/>
            <person name="Myhre M."/>
            <person name="Fernandes C."/>
            <person name="Miyazawa D."/>
            <person name="Wong W."/>
            <person name="Lillquist A.L."/>
            <person name="Wang D."/>
            <person name="Dosanjh M."/>
            <person name="Hara H."/>
            <person name="Petrescu A."/>
            <person name="Morin R.D."/>
            <person name="Yang G."/>
            <person name="Stott J.M."/>
            <person name="Schein J.E."/>
            <person name="Shin H."/>
            <person name="Smailus D."/>
            <person name="Siddiqui A.S."/>
            <person name="Marra M.A."/>
            <person name="Jones S.J.M."/>
            <person name="Holt R."/>
            <person name="Brinkman F.S.L."/>
            <person name="Miyauchi K."/>
            <person name="Fukuda M."/>
            <person name="Davies J.E."/>
            <person name="Mohn W.W."/>
            <person name="Eltis L.D."/>
        </authorList>
    </citation>
    <scope>NUCLEOTIDE SEQUENCE [LARGE SCALE GENOMIC DNA]</scope>
    <source>
        <strain evidence="2">RHA1</strain>
    </source>
</reference>
<keyword evidence="1" id="KW-0560">Oxidoreductase</keyword>
<dbReference type="KEGG" id="rha:RHA1_ro08999"/>
<dbReference type="Gene3D" id="3.50.50.60">
    <property type="entry name" value="FAD/NAD(P)-binding domain"/>
    <property type="match status" value="1"/>
</dbReference>
<proteinExistence type="predicted"/>
<sequence length="207" mass="22983">MITEIRKRAREVLTNDLTAVLGVPDPELFRRMASLRTAGTVAEEFVPILLEQAGFQIGQRRVPVTKKPPADLGVIVIGAGMIGLNAAIKLGEAGFGYRVFESRDDIGGTWSRNVYPGAAVDTPSHYYSYSFELNPDWSRYYPTGPEYLDYMHAVAEKYDLYKNIELSTAVVTAEWDEAAQKWTVVTRRTDGSTPRHRASAAITGFGF</sequence>
<dbReference type="Pfam" id="PF13450">
    <property type="entry name" value="NAD_binding_8"/>
    <property type="match status" value="1"/>
</dbReference>
<evidence type="ECO:0000313" key="1">
    <source>
        <dbReference type="EMBL" id="ABH00043.1"/>
    </source>
</evidence>
<evidence type="ECO:0000313" key="2">
    <source>
        <dbReference type="Proteomes" id="UP000008710"/>
    </source>
</evidence>
<accession>Q0RXE3</accession>